<comment type="catalytic activity">
    <reaction evidence="9">
        <text>N(2)-acetyl-L-ornithine + L-glutamate = N-acetyl-L-glutamate + L-ornithine</text>
        <dbReference type="Rhea" id="RHEA:15349"/>
        <dbReference type="ChEBI" id="CHEBI:29985"/>
        <dbReference type="ChEBI" id="CHEBI:44337"/>
        <dbReference type="ChEBI" id="CHEBI:46911"/>
        <dbReference type="ChEBI" id="CHEBI:57805"/>
        <dbReference type="EC" id="2.3.1.35"/>
    </reaction>
</comment>
<comment type="function">
    <text evidence="9">Catalyzes two activities which are involved in the cyclic version of arginine biosynthesis: the synthesis of N-acetylglutamate from glutamate and acetyl-CoA as the acetyl donor, and of ornithine by transacetylation between N(2)-acetylornithine and glutamate.</text>
</comment>
<feature type="site" description="Cleavage; by autolysis" evidence="9">
    <location>
        <begin position="184"/>
        <end position="185"/>
    </location>
</feature>
<feature type="active site" description="Nucleophile" evidence="9">
    <location>
        <position position="185"/>
    </location>
</feature>
<dbReference type="Pfam" id="PF01960">
    <property type="entry name" value="ArgJ"/>
    <property type="match status" value="1"/>
</dbReference>
<keyword evidence="8 9" id="KW-0012">Acyltransferase</keyword>
<keyword evidence="4 9" id="KW-0028">Amino-acid biosynthesis</keyword>
<dbReference type="InterPro" id="IPR042195">
    <property type="entry name" value="ArgJ_beta_C"/>
</dbReference>
<dbReference type="Gene3D" id="3.10.20.340">
    <property type="entry name" value="ArgJ beta chain, C-terminal domain"/>
    <property type="match status" value="1"/>
</dbReference>
<dbReference type="InterPro" id="IPR002813">
    <property type="entry name" value="Arg_biosynth_ArgJ"/>
</dbReference>
<comment type="catalytic activity">
    <reaction evidence="9">
        <text>L-glutamate + acetyl-CoA = N-acetyl-L-glutamate + CoA + H(+)</text>
        <dbReference type="Rhea" id="RHEA:24292"/>
        <dbReference type="ChEBI" id="CHEBI:15378"/>
        <dbReference type="ChEBI" id="CHEBI:29985"/>
        <dbReference type="ChEBI" id="CHEBI:44337"/>
        <dbReference type="ChEBI" id="CHEBI:57287"/>
        <dbReference type="ChEBI" id="CHEBI:57288"/>
        <dbReference type="EC" id="2.3.1.1"/>
    </reaction>
</comment>
<evidence type="ECO:0000256" key="5">
    <source>
        <dbReference type="ARBA" id="ARBA00022679"/>
    </source>
</evidence>
<dbReference type="FunFam" id="3.10.20.340:FF:000001">
    <property type="entry name" value="Arginine biosynthesis bifunctional protein ArgJ, chloroplastic"/>
    <property type="match status" value="1"/>
</dbReference>
<feature type="binding site" evidence="9">
    <location>
        <position position="398"/>
    </location>
    <ligand>
        <name>substrate</name>
    </ligand>
</feature>
<keyword evidence="7 9" id="KW-0511">Multifunctional enzyme</keyword>
<keyword evidence="9" id="KW-0963">Cytoplasm</keyword>
<protein>
    <recommendedName>
        <fullName evidence="9">Arginine biosynthesis bifunctional protein ArgJ</fullName>
    </recommendedName>
    <domain>
        <recommendedName>
            <fullName evidence="9">Glutamate N-acetyltransferase</fullName>
            <ecNumber evidence="9">2.3.1.35</ecNumber>
        </recommendedName>
        <alternativeName>
            <fullName evidence="9">Ornithine acetyltransferase</fullName>
            <shortName evidence="9">OATase</shortName>
        </alternativeName>
        <alternativeName>
            <fullName evidence="9">Ornithine transacetylase</fullName>
        </alternativeName>
    </domain>
    <domain>
        <recommendedName>
            <fullName evidence="9">Amino-acid acetyltransferase</fullName>
            <ecNumber evidence="9">2.3.1.1</ecNumber>
        </recommendedName>
        <alternativeName>
            <fullName evidence="9">N-acetylglutamate synthase</fullName>
            <shortName evidence="9">AGSase</shortName>
        </alternativeName>
    </domain>
    <component>
        <recommendedName>
            <fullName evidence="9">Arginine biosynthesis bifunctional protein ArgJ alpha chain</fullName>
        </recommendedName>
    </component>
    <component>
        <recommendedName>
            <fullName evidence="9">Arginine biosynthesis bifunctional protein ArgJ beta chain</fullName>
        </recommendedName>
    </component>
</protein>
<dbReference type="EMBL" id="AEPV01000074">
    <property type="protein sequence ID" value="EFU73238.1"/>
    <property type="molecule type" value="Genomic_DNA"/>
</dbReference>
<dbReference type="SUPFAM" id="SSF56266">
    <property type="entry name" value="DmpA/ArgJ-like"/>
    <property type="match status" value="1"/>
</dbReference>
<dbReference type="InterPro" id="IPR016117">
    <property type="entry name" value="ArgJ-like_dom_sf"/>
</dbReference>
<dbReference type="NCBIfam" id="NF003802">
    <property type="entry name" value="PRK05388.1"/>
    <property type="match status" value="1"/>
</dbReference>
<dbReference type="MEROPS" id="T05.002"/>
<dbReference type="Gene3D" id="3.30.2330.10">
    <property type="entry name" value="arginine biosynthesis bifunctional protein suprefamily"/>
    <property type="match status" value="1"/>
</dbReference>
<proteinExistence type="inferred from homology"/>
<evidence type="ECO:0000256" key="4">
    <source>
        <dbReference type="ARBA" id="ARBA00022605"/>
    </source>
</evidence>
<dbReference type="Gene3D" id="3.60.70.12">
    <property type="entry name" value="L-amino peptidase D-ALA esterase/amidase"/>
    <property type="match status" value="1"/>
</dbReference>
<organism evidence="10 11">
    <name type="scientific">Enterococcus italicus (strain DSM 15952 / CCUG 50447 / LMG 22039 / TP 1.5)</name>
    <dbReference type="NCBI Taxonomy" id="888064"/>
    <lineage>
        <taxon>Bacteria</taxon>
        <taxon>Bacillati</taxon>
        <taxon>Bacillota</taxon>
        <taxon>Bacilli</taxon>
        <taxon>Lactobacillales</taxon>
        <taxon>Enterococcaceae</taxon>
        <taxon>Enterococcus</taxon>
    </lineage>
</organism>
<feature type="site" description="Involved in the stabilization of negative charge on the oxyanion by the formation of the oxyanion hole" evidence="9">
    <location>
        <position position="116"/>
    </location>
</feature>
<feature type="binding site" evidence="9">
    <location>
        <position position="271"/>
    </location>
    <ligand>
        <name>substrate</name>
    </ligand>
</feature>
<dbReference type="HAMAP" id="MF_01106">
    <property type="entry name" value="ArgJ"/>
    <property type="match status" value="1"/>
</dbReference>
<name>E6LHX8_ENTI1</name>
<dbReference type="RefSeq" id="WP_007208979.1">
    <property type="nucleotide sequence ID" value="NZ_GL622241.1"/>
</dbReference>
<comment type="pathway">
    <text evidence="9">Amino-acid biosynthesis; L-arginine biosynthesis; L-ornithine and N-acetyl-L-glutamate from L-glutamate and N(2)-acetyl-L-ornithine (cyclic): step 1/1.</text>
</comment>
<comment type="subcellular location">
    <subcellularLocation>
        <location evidence="9">Cytoplasm</location>
    </subcellularLocation>
</comment>
<dbReference type="EC" id="2.3.1.1" evidence="9"/>
<dbReference type="eggNOG" id="COG1364">
    <property type="taxonomic scope" value="Bacteria"/>
</dbReference>
<dbReference type="PATRIC" id="fig|888064.11.peg.2106"/>
<dbReference type="AlphaFoldDB" id="E6LHX8"/>
<feature type="chain" id="PRO_5023340817" description="Arginine biosynthesis bifunctional protein ArgJ alpha chain" evidence="9">
    <location>
        <begin position="1"/>
        <end position="184"/>
    </location>
</feature>
<evidence type="ECO:0000256" key="3">
    <source>
        <dbReference type="ARBA" id="ARBA00022571"/>
    </source>
</evidence>
<reference evidence="10 11" key="1">
    <citation type="submission" date="2010-12" db="EMBL/GenBank/DDBJ databases">
        <authorList>
            <person name="Muzny D."/>
            <person name="Qin X."/>
            <person name="Deng J."/>
            <person name="Jiang H."/>
            <person name="Liu Y."/>
            <person name="Qu J."/>
            <person name="Song X.-Z."/>
            <person name="Zhang L."/>
            <person name="Thornton R."/>
            <person name="Coyle M."/>
            <person name="Francisco L."/>
            <person name="Jackson L."/>
            <person name="Javaid M."/>
            <person name="Korchina V."/>
            <person name="Kovar C."/>
            <person name="Mata R."/>
            <person name="Mathew T."/>
            <person name="Ngo R."/>
            <person name="Nguyen L."/>
            <person name="Nguyen N."/>
            <person name="Okwuonu G."/>
            <person name="Ongeri F."/>
            <person name="Pham C."/>
            <person name="Simmons D."/>
            <person name="Wilczek-Boney K."/>
            <person name="Hale W."/>
            <person name="Jakkamsetti A."/>
            <person name="Pham P."/>
            <person name="Ruth R."/>
            <person name="San Lucas F."/>
            <person name="Warren J."/>
            <person name="Zhang J."/>
            <person name="Zhao Z."/>
            <person name="Zhou C."/>
            <person name="Zhu D."/>
            <person name="Lee S."/>
            <person name="Bess C."/>
            <person name="Blankenburg K."/>
            <person name="Forbes L."/>
            <person name="Fu Q."/>
            <person name="Gubbala S."/>
            <person name="Hirani K."/>
            <person name="Jayaseelan J.C."/>
            <person name="Lara F."/>
            <person name="Munidasa M."/>
            <person name="Palculict T."/>
            <person name="Patil S."/>
            <person name="Pu L.-L."/>
            <person name="Saada N."/>
            <person name="Tang L."/>
            <person name="Weissenberger G."/>
            <person name="Zhu Y."/>
            <person name="Hemphill L."/>
            <person name="Shang Y."/>
            <person name="Youmans B."/>
            <person name="Ayvaz T."/>
            <person name="Ross M."/>
            <person name="Santibanez J."/>
            <person name="Aqrawi P."/>
            <person name="Gross S."/>
            <person name="Joshi V."/>
            <person name="Fowler G."/>
            <person name="Nazareth L."/>
            <person name="Reid J."/>
            <person name="Worley K."/>
            <person name="Petrosino J."/>
            <person name="Highlander S."/>
            <person name="Gibbs R."/>
        </authorList>
    </citation>
    <scope>NUCLEOTIDE SEQUENCE [LARGE SCALE GENOMIC DNA]</scope>
    <source>
        <strain evidence="11">DSM 15952 / CCUG 50447 / LMG 22039 / TP 1.5</strain>
    </source>
</reference>
<dbReference type="GO" id="GO:0005737">
    <property type="term" value="C:cytoplasm"/>
    <property type="evidence" value="ECO:0007669"/>
    <property type="project" value="UniProtKB-SubCell"/>
</dbReference>
<dbReference type="Proteomes" id="UP000010296">
    <property type="component" value="Unassembled WGS sequence"/>
</dbReference>
<evidence type="ECO:0000256" key="8">
    <source>
        <dbReference type="ARBA" id="ARBA00023315"/>
    </source>
</evidence>
<dbReference type="GO" id="GO:0004358">
    <property type="term" value="F:L-glutamate N-acetyltransferase activity, acting on acetyl-L-ornithine as donor"/>
    <property type="evidence" value="ECO:0007669"/>
    <property type="project" value="UniProtKB-UniRule"/>
</dbReference>
<dbReference type="OrthoDB" id="9804242at2"/>
<dbReference type="STRING" id="888064.HMPREF9088_1968"/>
<dbReference type="GO" id="GO:0006592">
    <property type="term" value="P:ornithine biosynthetic process"/>
    <property type="evidence" value="ECO:0007669"/>
    <property type="project" value="TreeGrafter"/>
</dbReference>
<evidence type="ECO:0000313" key="11">
    <source>
        <dbReference type="Proteomes" id="UP000010296"/>
    </source>
</evidence>
<comment type="similarity">
    <text evidence="1 9">Belongs to the ArgJ family.</text>
</comment>
<feature type="binding site" evidence="9">
    <location>
        <position position="148"/>
    </location>
    <ligand>
        <name>substrate</name>
    </ligand>
</feature>
<evidence type="ECO:0000256" key="9">
    <source>
        <dbReference type="HAMAP-Rule" id="MF_01106"/>
    </source>
</evidence>
<dbReference type="GO" id="GO:0004042">
    <property type="term" value="F:L-glutamate N-acetyltransferase activity"/>
    <property type="evidence" value="ECO:0007669"/>
    <property type="project" value="UniProtKB-UniRule"/>
</dbReference>
<dbReference type="GO" id="GO:0006526">
    <property type="term" value="P:L-arginine biosynthetic process"/>
    <property type="evidence" value="ECO:0007669"/>
    <property type="project" value="UniProtKB-UniRule"/>
</dbReference>
<gene>
    <name evidence="9 10" type="primary">argJ</name>
    <name evidence="10" type="ORF">HMPREF9088_1968</name>
</gene>
<evidence type="ECO:0000256" key="2">
    <source>
        <dbReference type="ARBA" id="ARBA00011475"/>
    </source>
</evidence>
<dbReference type="HOGENOM" id="CLU_027172_1_0_9"/>
<sequence length="398" mass="42631">MMTEWEEQSFIWPKGYTSDAVHAKLRYSKLDVGWLVSEVPAAAAGVYTTNQFCAAPTAITKQLIQKKHTLQALVMNSAFANACTGEQGVKDVSQEQQWVAEKLAITPDLVGVASTGLIGSYLPMAKMEKGIQALKQTSNTLLTEAILTTDTKTKTLCLTATIGGKQCTFSGFAKGSGMIHPNMATMLGFVVTDCQIAPDCLQTMLSTLTDETFNQITVDGDTSTNDMVLLLANGVAGNQEVTTEHEDYPLVKNLYHLLLTELAKMIARDGEGATKLIEVTVDGAKTKKEAQAIAKAIVGSNLVKAAMFGNDPNWGRIISTIGATSATFDPNKVAVQLNEITVVADGQPVAFSEQAASKSLEQEIVFVHVDINAGAHSGKAWGCDLTYDYVKINATYST</sequence>
<keyword evidence="5 9" id="KW-0808">Transferase</keyword>
<dbReference type="CDD" id="cd02152">
    <property type="entry name" value="OAT"/>
    <property type="match status" value="1"/>
</dbReference>
<evidence type="ECO:0000256" key="7">
    <source>
        <dbReference type="ARBA" id="ARBA00023268"/>
    </source>
</evidence>
<accession>E6LHX8</accession>
<keyword evidence="6 9" id="KW-0068">Autocatalytic cleavage</keyword>
<feature type="binding site" evidence="9">
    <location>
        <position position="174"/>
    </location>
    <ligand>
        <name>substrate</name>
    </ligand>
</feature>
<feature type="binding site" evidence="9">
    <location>
        <position position="393"/>
    </location>
    <ligand>
        <name>substrate</name>
    </ligand>
</feature>
<dbReference type="PANTHER" id="PTHR23100:SF0">
    <property type="entry name" value="ARGININE BIOSYNTHESIS BIFUNCTIONAL PROTEIN ARGJ, MITOCHONDRIAL"/>
    <property type="match status" value="1"/>
</dbReference>
<evidence type="ECO:0000256" key="6">
    <source>
        <dbReference type="ARBA" id="ARBA00022813"/>
    </source>
</evidence>
<feature type="chain" id="PRO_5023340816" description="Arginine biosynthesis bifunctional protein ArgJ beta chain" evidence="9">
    <location>
        <begin position="185"/>
        <end position="398"/>
    </location>
</feature>
<feature type="site" description="Involved in the stabilization of negative charge on the oxyanion by the formation of the oxyanion hole" evidence="9">
    <location>
        <position position="115"/>
    </location>
</feature>
<keyword evidence="11" id="KW-1185">Reference proteome</keyword>
<comment type="caution">
    <text evidence="10">The sequence shown here is derived from an EMBL/GenBank/DDBJ whole genome shotgun (WGS) entry which is preliminary data.</text>
</comment>
<dbReference type="EC" id="2.3.1.35" evidence="9"/>
<comment type="pathway">
    <text evidence="9">Amino-acid biosynthesis; L-arginine biosynthesis; N(2)-acetyl-L-ornithine from L-glutamate: step 1/4.</text>
</comment>
<dbReference type="FunFam" id="3.30.2330.10:FF:000001">
    <property type="entry name" value="Arginine biosynthesis bifunctional protein ArgJ, mitochondrial"/>
    <property type="match status" value="1"/>
</dbReference>
<dbReference type="NCBIfam" id="TIGR00120">
    <property type="entry name" value="ArgJ"/>
    <property type="match status" value="1"/>
</dbReference>
<comment type="subunit">
    <text evidence="2 9">Heterotetramer of two alpha and two beta chains.</text>
</comment>
<dbReference type="UniPathway" id="UPA00068">
    <property type="reaction ID" value="UER00106"/>
</dbReference>
<feature type="binding site" evidence="9">
    <location>
        <position position="185"/>
    </location>
    <ligand>
        <name>substrate</name>
    </ligand>
</feature>
<dbReference type="PANTHER" id="PTHR23100">
    <property type="entry name" value="ARGININE BIOSYNTHESIS BIFUNCTIONAL PROTEIN ARGJ"/>
    <property type="match status" value="1"/>
</dbReference>
<keyword evidence="3 9" id="KW-0055">Arginine biosynthesis</keyword>
<evidence type="ECO:0000313" key="10">
    <source>
        <dbReference type="EMBL" id="EFU73238.1"/>
    </source>
</evidence>
<evidence type="ECO:0000256" key="1">
    <source>
        <dbReference type="ARBA" id="ARBA00006774"/>
    </source>
</evidence>